<dbReference type="SUPFAM" id="SSF53474">
    <property type="entry name" value="alpha/beta-Hydrolases"/>
    <property type="match status" value="2"/>
</dbReference>
<sequence length="661" mass="71587">MEEIFAMLLALTAPEPDGTYFANRLAQGDGAPVEVTPCLGPLATPEIVGETIICGIVTVPEDHDDPDNGRTIDLAFAILRAETTYPAADPLVYLHGGPGIGNLDHGLSFMAEAFAPFRAARDVVIFDQRAAGISSDSVSCYGEITANIADVATEGAVPLEEDEAGNPVISQFLPDCLAEIASNGTDLSAYNTTQNALDVPTVLTALGYDEWNLYGISYGTKLTLETMRVAPEGIRSVVIDGVAPQWVRLYDLLALPLAESMERLVRDCAAEPACDAAYPDLGDVLTDVITRSTDGEILLDGEQLPPQAVLSFFAERNNRHHLGSLTPYIPAMIYELARGQDTPTVEMVIEDWRWSVPPLDAEAVIAARGGDLTEQQAQLLRLALGDAEIIGNATDALDIAVADLRRQLHRDRELGPMPGLFDTELSAALPDTITTSDAARAALTDYAGLRLGEPTRDRLSDFVRTHFNGPHLSRLLAIVDAMTEDEIAAVYEYSATTVRSRTLDFQENWIDLTLYACQEDVPYNTFEGYQKAAAEQPYDVSSLFDEAAMGIFTICEAFEHVDREDWHEVVESDIPTVSIGSGWDTQTAASWAKEATRGLTNAQHFFIAEAGHGALAYADCVGDMTVAFINNPTRELDDSCVAATAVPPFYIAPWVEETDAN</sequence>
<dbReference type="Pfam" id="PF00561">
    <property type="entry name" value="Abhydrolase_1"/>
    <property type="match status" value="1"/>
</dbReference>
<name>A0A2W7N0J8_9RHOB</name>
<dbReference type="GO" id="GO:0004177">
    <property type="term" value="F:aminopeptidase activity"/>
    <property type="evidence" value="ECO:0007669"/>
    <property type="project" value="UniProtKB-EC"/>
</dbReference>
<dbReference type="GO" id="GO:0006508">
    <property type="term" value="P:proteolysis"/>
    <property type="evidence" value="ECO:0007669"/>
    <property type="project" value="InterPro"/>
</dbReference>
<evidence type="ECO:0000313" key="4">
    <source>
        <dbReference type="EMBL" id="PZX13648.1"/>
    </source>
</evidence>
<dbReference type="GO" id="GO:0005737">
    <property type="term" value="C:cytoplasm"/>
    <property type="evidence" value="ECO:0007669"/>
    <property type="project" value="InterPro"/>
</dbReference>
<keyword evidence="5" id="KW-1185">Reference proteome</keyword>
<accession>A0A2W7N0J8</accession>
<dbReference type="RefSeq" id="WP_111538273.1">
    <property type="nucleotide sequence ID" value="NZ_QKZL01000017.1"/>
</dbReference>
<dbReference type="PANTHER" id="PTHR43722">
    <property type="entry name" value="PROLINE IMINOPEPTIDASE"/>
    <property type="match status" value="1"/>
</dbReference>
<feature type="domain" description="AB hydrolase-1" evidence="2">
    <location>
        <begin position="90"/>
        <end position="275"/>
    </location>
</feature>
<evidence type="ECO:0000259" key="2">
    <source>
        <dbReference type="Pfam" id="PF00561"/>
    </source>
</evidence>
<reference evidence="4 5" key="1">
    <citation type="submission" date="2018-06" db="EMBL/GenBank/DDBJ databases">
        <title>Genomic Encyclopedia of Archaeal and Bacterial Type Strains, Phase II (KMG-II): from individual species to whole genera.</title>
        <authorList>
            <person name="Goeker M."/>
        </authorList>
    </citation>
    <scope>NUCLEOTIDE SEQUENCE [LARGE SCALE GENOMIC DNA]</scope>
    <source>
        <strain evidence="4 5">DSM 22009</strain>
    </source>
</reference>
<dbReference type="InterPro" id="IPR005944">
    <property type="entry name" value="Pro_iminopeptidase"/>
</dbReference>
<evidence type="ECO:0000313" key="5">
    <source>
        <dbReference type="Proteomes" id="UP000248916"/>
    </source>
</evidence>
<dbReference type="InterPro" id="IPR013595">
    <property type="entry name" value="Pept_S33_TAP-like_C"/>
</dbReference>
<dbReference type="Gene3D" id="3.40.50.1820">
    <property type="entry name" value="alpha/beta hydrolase"/>
    <property type="match status" value="1"/>
</dbReference>
<comment type="caution">
    <text evidence="4">The sequence shown here is derived from an EMBL/GenBank/DDBJ whole genome shotgun (WGS) entry which is preliminary data.</text>
</comment>
<organism evidence="4 5">
    <name type="scientific">Palleronia aestuarii</name>
    <dbReference type="NCBI Taxonomy" id="568105"/>
    <lineage>
        <taxon>Bacteria</taxon>
        <taxon>Pseudomonadati</taxon>
        <taxon>Pseudomonadota</taxon>
        <taxon>Alphaproteobacteria</taxon>
        <taxon>Rhodobacterales</taxon>
        <taxon>Roseobacteraceae</taxon>
        <taxon>Palleronia</taxon>
    </lineage>
</organism>
<dbReference type="InterPro" id="IPR000073">
    <property type="entry name" value="AB_hydrolase_1"/>
</dbReference>
<feature type="domain" description="Peptidase S33 tripeptidyl aminopeptidase-like C-terminal" evidence="3">
    <location>
        <begin position="545"/>
        <end position="638"/>
    </location>
</feature>
<dbReference type="InterPro" id="IPR029058">
    <property type="entry name" value="AB_hydrolase_fold"/>
</dbReference>
<evidence type="ECO:0000256" key="1">
    <source>
        <dbReference type="ARBA" id="ARBA00021843"/>
    </source>
</evidence>
<protein>
    <recommendedName>
        <fullName evidence="1">Proline iminopeptidase</fullName>
    </recommendedName>
</protein>
<dbReference type="PANTHER" id="PTHR43722:SF1">
    <property type="entry name" value="PROLINE IMINOPEPTIDASE"/>
    <property type="match status" value="1"/>
</dbReference>
<dbReference type="Pfam" id="PF08386">
    <property type="entry name" value="Abhydrolase_4"/>
    <property type="match status" value="1"/>
</dbReference>
<dbReference type="Proteomes" id="UP000248916">
    <property type="component" value="Unassembled WGS sequence"/>
</dbReference>
<proteinExistence type="predicted"/>
<dbReference type="AlphaFoldDB" id="A0A2W7N0J8"/>
<gene>
    <name evidence="4" type="ORF">LX81_03199</name>
</gene>
<dbReference type="OrthoDB" id="613638at2"/>
<evidence type="ECO:0000259" key="3">
    <source>
        <dbReference type="Pfam" id="PF08386"/>
    </source>
</evidence>
<dbReference type="EMBL" id="QKZL01000017">
    <property type="protein sequence ID" value="PZX13648.1"/>
    <property type="molecule type" value="Genomic_DNA"/>
</dbReference>